<feature type="transmembrane region" description="Helical" evidence="8">
    <location>
        <begin position="199"/>
        <end position="222"/>
    </location>
</feature>
<feature type="compositionally biased region" description="Low complexity" evidence="7">
    <location>
        <begin position="877"/>
        <end position="892"/>
    </location>
</feature>
<dbReference type="Pfam" id="PF00512">
    <property type="entry name" value="HisKA"/>
    <property type="match status" value="1"/>
</dbReference>
<dbReference type="SUPFAM" id="SSF47384">
    <property type="entry name" value="Homodimeric domain of signal transducing histidine kinase"/>
    <property type="match status" value="1"/>
</dbReference>
<feature type="compositionally biased region" description="Polar residues" evidence="7">
    <location>
        <begin position="577"/>
        <end position="595"/>
    </location>
</feature>
<keyword evidence="8" id="KW-1133">Transmembrane helix</keyword>
<sequence length="1125" mass="124587">MYRSHSLASDESLPPPNDLPRPATDPPPRKTARFQTGLRVHWARFKNQLGTGSALSESVLDASGESTENSSYRRYIEKAGRNTPAPPPDDGPVDEVVVDNQFLVPGEKSVTQPSEVGDKPDGQTSHQHTTEPRLNSHGAPASDSYFESSGNSFWDRHPILVAVRYRIMPFLWRFFNLSFHDPEAEAHYLRERYYTKKRLAFSASLFFILNWALACALLPRPFELIDDVFYFGVATILTLPGPFFVLFDVYQHAPIFYQIWVTVQTYMWGIYNLLFMHLCGFYGQHSYWSCGRRDFLGLFYFCTGLPVLALFGLHQHRLSAAITVVIFAVAMGVLIIPWRPTWSRNLINFVIFQAFLLYLHFMYETAERRLHKLRDQLKSQYRATQKAQVSERKAADSKRRLTSYIFHEVRVPLNTALLATQNMAAAMTLNREHDVEFNALEGSLSMMSKVLNDVLDFNRMDSGRFESVSKPYAFHTVMRSMLVPLRLAADARGLELISEFDPAIDETICKANRDDLLKRGLAYEKDDVDEEAIVLGDEMRLRQIITNLASNAAKFTESGGKIFIRTKLVATPPQPNPIGSSSVGSGAPTVTSPETPLTARTGEAGGTHDGDKSTNHTHSHYSHHNHSVGEKEPRDSHSRDRPLEQIVVRIEVEDTGVGIRRKDLVDNRLFSAFNQTEVGRLQGGKGTGLGLALVRHIVKLSGGRLGVKSERDVGSMFWVELTFIVGKRVNSALARNKSKDDALNNITHSRLERSGFVLDASQGVGEHYDITPGTVVSTSSEFGFMPTLPIESDAALKTIIEHGGMVELANRRPRAPAESSEVPIVVTRTMDTADSSLIANAVLGQPTEPLSSETPVDGTEAGDGNPDQPKTPTPDLTATQPTPTASTPVPQQRPNFMVLPERKNFNFTSQPGATKLTAPESELGPEKTRVGNGNGSTVHGINETETLVLNVLIVDDDPLTRKLMSRLLTRLGCVCDTAENGLIALGTISIQLLSGDETNDFIEMLLGPVVGTPSSIDPPALTQSYCSAVNPHGLNVGKYAAVFLDNQMPLCSGLEVMRQLRSYGRQDFVVGVTGNALKEDQEEYYEAGVDHVLTKPVLESSLKQMLVMADERRRGHTSRIPISPQ</sequence>
<evidence type="ECO:0000256" key="2">
    <source>
        <dbReference type="ARBA" id="ARBA00012438"/>
    </source>
</evidence>
<dbReference type="GO" id="GO:0009927">
    <property type="term" value="F:histidine phosphotransfer kinase activity"/>
    <property type="evidence" value="ECO:0007669"/>
    <property type="project" value="TreeGrafter"/>
</dbReference>
<dbReference type="SMART" id="SM00448">
    <property type="entry name" value="REC"/>
    <property type="match status" value="1"/>
</dbReference>
<feature type="compositionally biased region" description="Basic and acidic residues" evidence="7">
    <location>
        <begin position="627"/>
        <end position="642"/>
    </location>
</feature>
<evidence type="ECO:0000259" key="10">
    <source>
        <dbReference type="PROSITE" id="PS50110"/>
    </source>
</evidence>
<dbReference type="PANTHER" id="PTHR43047">
    <property type="entry name" value="TWO-COMPONENT HISTIDINE PROTEIN KINASE"/>
    <property type="match status" value="1"/>
</dbReference>
<evidence type="ECO:0000259" key="9">
    <source>
        <dbReference type="PROSITE" id="PS50109"/>
    </source>
</evidence>
<dbReference type="Pfam" id="PF00072">
    <property type="entry name" value="Response_reg"/>
    <property type="match status" value="1"/>
</dbReference>
<evidence type="ECO:0000313" key="12">
    <source>
        <dbReference type="Proteomes" id="UP000383932"/>
    </source>
</evidence>
<dbReference type="PROSITE" id="PS50110">
    <property type="entry name" value="RESPONSE_REGULATORY"/>
    <property type="match status" value="1"/>
</dbReference>
<keyword evidence="8" id="KW-0472">Membrane</keyword>
<keyword evidence="8" id="KW-0812">Transmembrane</keyword>
<feature type="transmembrane region" description="Helical" evidence="8">
    <location>
        <begin position="320"/>
        <end position="340"/>
    </location>
</feature>
<dbReference type="SMART" id="SM00388">
    <property type="entry name" value="HisKA"/>
    <property type="match status" value="1"/>
</dbReference>
<dbReference type="PRINTS" id="PR00344">
    <property type="entry name" value="BCTRLSENSOR"/>
</dbReference>
<dbReference type="InterPro" id="IPR036890">
    <property type="entry name" value="HATPase_C_sf"/>
</dbReference>
<comment type="caution">
    <text evidence="11">The sequence shown here is derived from an EMBL/GenBank/DDBJ whole genome shotgun (WGS) entry which is preliminary data.</text>
</comment>
<dbReference type="GO" id="GO:0000155">
    <property type="term" value="F:phosphorelay sensor kinase activity"/>
    <property type="evidence" value="ECO:0007669"/>
    <property type="project" value="InterPro"/>
</dbReference>
<name>A0A5N5QRR3_9AGAM</name>
<feature type="region of interest" description="Disordered" evidence="7">
    <location>
        <begin position="105"/>
        <end position="143"/>
    </location>
</feature>
<evidence type="ECO:0000256" key="5">
    <source>
        <dbReference type="ARBA" id="ARBA00022777"/>
    </source>
</evidence>
<dbReference type="Gene3D" id="1.10.287.130">
    <property type="match status" value="1"/>
</dbReference>
<proteinExistence type="predicted"/>
<feature type="domain" description="Histidine kinase" evidence="9">
    <location>
        <begin position="404"/>
        <end position="725"/>
    </location>
</feature>
<dbReference type="InterPro" id="IPR004358">
    <property type="entry name" value="Sig_transdc_His_kin-like_C"/>
</dbReference>
<feature type="transmembrane region" description="Helical" evidence="8">
    <location>
        <begin position="295"/>
        <end position="313"/>
    </location>
</feature>
<dbReference type="PROSITE" id="PS50109">
    <property type="entry name" value="HIS_KIN"/>
    <property type="match status" value="1"/>
</dbReference>
<organism evidence="11 12">
    <name type="scientific">Ceratobasidium theobromae</name>
    <dbReference type="NCBI Taxonomy" id="1582974"/>
    <lineage>
        <taxon>Eukaryota</taxon>
        <taxon>Fungi</taxon>
        <taxon>Dikarya</taxon>
        <taxon>Basidiomycota</taxon>
        <taxon>Agaricomycotina</taxon>
        <taxon>Agaricomycetes</taxon>
        <taxon>Cantharellales</taxon>
        <taxon>Ceratobasidiaceae</taxon>
        <taxon>Ceratobasidium</taxon>
    </lineage>
</organism>
<dbReference type="InterPro" id="IPR003594">
    <property type="entry name" value="HATPase_dom"/>
</dbReference>
<dbReference type="Proteomes" id="UP000383932">
    <property type="component" value="Unassembled WGS sequence"/>
</dbReference>
<comment type="catalytic activity">
    <reaction evidence="1">
        <text>ATP + protein L-histidine = ADP + protein N-phospho-L-histidine.</text>
        <dbReference type="EC" id="2.7.13.3"/>
    </reaction>
</comment>
<feature type="region of interest" description="Disordered" evidence="7">
    <location>
        <begin position="1"/>
        <end position="31"/>
    </location>
</feature>
<dbReference type="AlphaFoldDB" id="A0A5N5QRR3"/>
<feature type="region of interest" description="Disordered" evidence="7">
    <location>
        <begin position="907"/>
        <end position="938"/>
    </location>
</feature>
<dbReference type="InterPro" id="IPR003661">
    <property type="entry name" value="HisK_dim/P_dom"/>
</dbReference>
<feature type="transmembrane region" description="Helical" evidence="8">
    <location>
        <begin position="228"/>
        <end position="247"/>
    </location>
</feature>
<evidence type="ECO:0000256" key="4">
    <source>
        <dbReference type="ARBA" id="ARBA00022679"/>
    </source>
</evidence>
<dbReference type="InterPro" id="IPR001789">
    <property type="entry name" value="Sig_transdc_resp-reg_receiver"/>
</dbReference>
<evidence type="ECO:0000256" key="8">
    <source>
        <dbReference type="SAM" id="Phobius"/>
    </source>
</evidence>
<feature type="modified residue" description="4-aspartylphosphate" evidence="6">
    <location>
        <position position="1045"/>
    </location>
</feature>
<keyword evidence="5 11" id="KW-0418">Kinase</keyword>
<keyword evidence="12" id="KW-1185">Reference proteome</keyword>
<dbReference type="GO" id="GO:0005886">
    <property type="term" value="C:plasma membrane"/>
    <property type="evidence" value="ECO:0007669"/>
    <property type="project" value="TreeGrafter"/>
</dbReference>
<dbReference type="Gene3D" id="3.40.50.2300">
    <property type="match status" value="1"/>
</dbReference>
<dbReference type="SUPFAM" id="SSF52172">
    <property type="entry name" value="CheY-like"/>
    <property type="match status" value="1"/>
</dbReference>
<evidence type="ECO:0000256" key="1">
    <source>
        <dbReference type="ARBA" id="ARBA00000085"/>
    </source>
</evidence>
<dbReference type="InterPro" id="IPR036097">
    <property type="entry name" value="HisK_dim/P_sf"/>
</dbReference>
<feature type="domain" description="Response regulatory" evidence="10">
    <location>
        <begin position="950"/>
        <end position="1110"/>
    </location>
</feature>
<dbReference type="Gene3D" id="3.30.565.10">
    <property type="entry name" value="Histidine kinase-like ATPase, C-terminal domain"/>
    <property type="match status" value="1"/>
</dbReference>
<dbReference type="InterPro" id="IPR011006">
    <property type="entry name" value="CheY-like_superfamily"/>
</dbReference>
<feature type="transmembrane region" description="Helical" evidence="8">
    <location>
        <begin position="346"/>
        <end position="363"/>
    </location>
</feature>
<feature type="region of interest" description="Disordered" evidence="7">
    <location>
        <begin position="571"/>
        <end position="642"/>
    </location>
</feature>
<dbReference type="PANTHER" id="PTHR43047:SF66">
    <property type="entry name" value="HISKA"/>
    <property type="match status" value="1"/>
</dbReference>
<feature type="region of interest" description="Disordered" evidence="7">
    <location>
        <begin position="843"/>
        <end position="892"/>
    </location>
</feature>
<gene>
    <name evidence="11" type="ORF">CTheo_2066</name>
</gene>
<keyword evidence="4" id="KW-0808">Transferase</keyword>
<dbReference type="SMART" id="SM00387">
    <property type="entry name" value="HATPase_c"/>
    <property type="match status" value="1"/>
</dbReference>
<dbReference type="CDD" id="cd17546">
    <property type="entry name" value="REC_hyHK_CKI1_RcsC-like"/>
    <property type="match status" value="1"/>
</dbReference>
<feature type="region of interest" description="Disordered" evidence="7">
    <location>
        <begin position="50"/>
        <end position="71"/>
    </location>
</feature>
<dbReference type="SUPFAM" id="SSF55874">
    <property type="entry name" value="ATPase domain of HSP90 chaperone/DNA topoisomerase II/histidine kinase"/>
    <property type="match status" value="1"/>
</dbReference>
<dbReference type="InterPro" id="IPR005467">
    <property type="entry name" value="His_kinase_dom"/>
</dbReference>
<dbReference type="EC" id="2.7.13.3" evidence="2"/>
<dbReference type="EMBL" id="SSOP01000020">
    <property type="protein sequence ID" value="KAB5594435.1"/>
    <property type="molecule type" value="Genomic_DNA"/>
</dbReference>
<keyword evidence="3 6" id="KW-0597">Phosphoprotein</keyword>
<dbReference type="Pfam" id="PF02518">
    <property type="entry name" value="HATPase_c"/>
    <property type="match status" value="1"/>
</dbReference>
<feature type="compositionally biased region" description="Pro residues" evidence="7">
    <location>
        <begin position="13"/>
        <end position="26"/>
    </location>
</feature>
<evidence type="ECO:0000313" key="11">
    <source>
        <dbReference type="EMBL" id="KAB5594435.1"/>
    </source>
</evidence>
<dbReference type="CDD" id="cd00082">
    <property type="entry name" value="HisKA"/>
    <property type="match status" value="1"/>
</dbReference>
<evidence type="ECO:0000256" key="7">
    <source>
        <dbReference type="SAM" id="MobiDB-lite"/>
    </source>
</evidence>
<accession>A0A5N5QRR3</accession>
<feature type="compositionally biased region" description="Basic residues" evidence="7">
    <location>
        <begin position="615"/>
        <end position="626"/>
    </location>
</feature>
<protein>
    <recommendedName>
        <fullName evidence="2">histidine kinase</fullName>
        <ecNumber evidence="2">2.7.13.3</ecNumber>
    </recommendedName>
</protein>
<reference evidence="11 12" key="1">
    <citation type="journal article" date="2019" name="Fungal Biol. Biotechnol.">
        <title>Draft genome sequence of fastidious pathogen Ceratobasidium theobromae, which causes vascular-streak dieback in Theobroma cacao.</title>
        <authorList>
            <person name="Ali S.S."/>
            <person name="Asman A."/>
            <person name="Shao J."/>
            <person name="Firmansyah A.P."/>
            <person name="Susilo A.W."/>
            <person name="Rosmana A."/>
            <person name="McMahon P."/>
            <person name="Junaid M."/>
            <person name="Guest D."/>
            <person name="Kheng T.Y."/>
            <person name="Meinhardt L.W."/>
            <person name="Bailey B.A."/>
        </authorList>
    </citation>
    <scope>NUCLEOTIDE SEQUENCE [LARGE SCALE GENOMIC DNA]</scope>
    <source>
        <strain evidence="11 12">CT2</strain>
    </source>
</reference>
<evidence type="ECO:0000256" key="6">
    <source>
        <dbReference type="PROSITE-ProRule" id="PRU00169"/>
    </source>
</evidence>
<evidence type="ECO:0000256" key="3">
    <source>
        <dbReference type="ARBA" id="ARBA00022553"/>
    </source>
</evidence>
<dbReference type="OrthoDB" id="60033at2759"/>
<feature type="transmembrane region" description="Helical" evidence="8">
    <location>
        <begin position="259"/>
        <end position="283"/>
    </location>
</feature>